<keyword evidence="3" id="KW-1185">Reference proteome</keyword>
<feature type="transmembrane region" description="Helical" evidence="1">
    <location>
        <begin position="127"/>
        <end position="148"/>
    </location>
</feature>
<dbReference type="OrthoDB" id="3745966at2"/>
<proteinExistence type="predicted"/>
<feature type="transmembrane region" description="Helical" evidence="1">
    <location>
        <begin position="218"/>
        <end position="236"/>
    </location>
</feature>
<dbReference type="AlphaFoldDB" id="A0A316FQY3"/>
<sequence length="246" mass="25925">MTSLVLTHAKFQTLELFRIPIAVVGSAFWPAASMLAFVVPFAGDDPVGATYATASMITFAIMNTNLFQYGIGVSEDRAQPWDPFVRTLAAGATPRFLGRILTGLLMMVVSLAPVVLIAALFTEATLSPLAFLAAVPVCAAIAVPFILMGLSIGYALPQKAALVVAQILFLPLAFGGGLLTPPGGAPGFIEDLAPFLPTGGAVRLMWTTVTDFPFDPTATLALAGWTVLFGALAVWAHRRDEGRRFG</sequence>
<gene>
    <name evidence="2" type="ORF">BC793_11677</name>
</gene>
<feature type="transmembrane region" description="Helical" evidence="1">
    <location>
        <begin position="96"/>
        <end position="121"/>
    </location>
</feature>
<dbReference type="InterPro" id="IPR051784">
    <property type="entry name" value="Nod_factor_ABC_transporter"/>
</dbReference>
<dbReference type="PANTHER" id="PTHR43229">
    <property type="entry name" value="NODULATION PROTEIN J"/>
    <property type="match status" value="1"/>
</dbReference>
<evidence type="ECO:0000256" key="1">
    <source>
        <dbReference type="SAM" id="Phobius"/>
    </source>
</evidence>
<evidence type="ECO:0000313" key="3">
    <source>
        <dbReference type="Proteomes" id="UP000245697"/>
    </source>
</evidence>
<dbReference type="EMBL" id="QGGR01000016">
    <property type="protein sequence ID" value="PWK41604.1"/>
    <property type="molecule type" value="Genomic_DNA"/>
</dbReference>
<accession>A0A316FQY3</accession>
<comment type="caution">
    <text evidence="2">The sequence shown here is derived from an EMBL/GenBank/DDBJ whole genome shotgun (WGS) entry which is preliminary data.</text>
</comment>
<feature type="transmembrane region" description="Helical" evidence="1">
    <location>
        <begin position="48"/>
        <end position="67"/>
    </location>
</feature>
<dbReference type="Proteomes" id="UP000245697">
    <property type="component" value="Unassembled WGS sequence"/>
</dbReference>
<protein>
    <submittedName>
        <fullName evidence="2">ABC-2 type transport system permease protein</fullName>
    </submittedName>
</protein>
<keyword evidence="1" id="KW-1133">Transmembrane helix</keyword>
<feature type="transmembrane region" description="Helical" evidence="1">
    <location>
        <begin position="160"/>
        <end position="179"/>
    </location>
</feature>
<dbReference type="PANTHER" id="PTHR43229:SF2">
    <property type="entry name" value="NODULATION PROTEIN J"/>
    <property type="match status" value="1"/>
</dbReference>
<name>A0A316FQY3_9ACTN</name>
<organism evidence="2 3">
    <name type="scientific">Actinoplanes xinjiangensis</name>
    <dbReference type="NCBI Taxonomy" id="512350"/>
    <lineage>
        <taxon>Bacteria</taxon>
        <taxon>Bacillati</taxon>
        <taxon>Actinomycetota</taxon>
        <taxon>Actinomycetes</taxon>
        <taxon>Micromonosporales</taxon>
        <taxon>Micromonosporaceae</taxon>
        <taxon>Actinoplanes</taxon>
    </lineage>
</organism>
<evidence type="ECO:0000313" key="2">
    <source>
        <dbReference type="EMBL" id="PWK41604.1"/>
    </source>
</evidence>
<feature type="transmembrane region" description="Helical" evidence="1">
    <location>
        <begin position="21"/>
        <end position="42"/>
    </location>
</feature>
<reference evidence="2 3" key="1">
    <citation type="submission" date="2018-05" db="EMBL/GenBank/DDBJ databases">
        <title>Genomic Encyclopedia of Archaeal and Bacterial Type Strains, Phase II (KMG-II): from individual species to whole genera.</title>
        <authorList>
            <person name="Goeker M."/>
        </authorList>
    </citation>
    <scope>NUCLEOTIDE SEQUENCE [LARGE SCALE GENOMIC DNA]</scope>
    <source>
        <strain evidence="2 3">DSM 45184</strain>
    </source>
</reference>
<dbReference type="RefSeq" id="WP_109598959.1">
    <property type="nucleotide sequence ID" value="NZ_BONA01000066.1"/>
</dbReference>
<keyword evidence="1" id="KW-0472">Membrane</keyword>
<keyword evidence="1" id="KW-0812">Transmembrane</keyword>